<dbReference type="Proteomes" id="UP000719412">
    <property type="component" value="Unassembled WGS sequence"/>
</dbReference>
<dbReference type="EMBL" id="JABDTM020024652">
    <property type="protein sequence ID" value="KAH0814086.1"/>
    <property type="molecule type" value="Genomic_DNA"/>
</dbReference>
<dbReference type="GO" id="GO:0005615">
    <property type="term" value="C:extracellular space"/>
    <property type="evidence" value="ECO:0007669"/>
    <property type="project" value="TreeGrafter"/>
</dbReference>
<reference evidence="2" key="2">
    <citation type="submission" date="2021-08" db="EMBL/GenBank/DDBJ databases">
        <authorList>
            <person name="Eriksson T."/>
        </authorList>
    </citation>
    <scope>NUCLEOTIDE SEQUENCE</scope>
    <source>
        <strain evidence="2">Stoneville</strain>
        <tissue evidence="2">Whole head</tissue>
    </source>
</reference>
<evidence type="ECO:0000313" key="3">
    <source>
        <dbReference type="Proteomes" id="UP000719412"/>
    </source>
</evidence>
<gene>
    <name evidence="2" type="ORF">GEV33_008703</name>
</gene>
<feature type="signal peptide" evidence="1">
    <location>
        <begin position="1"/>
        <end position="18"/>
    </location>
</feature>
<keyword evidence="1" id="KW-0732">Signal</keyword>
<dbReference type="PANTHER" id="PTHR11008">
    <property type="entry name" value="PROTEIN TAKEOUT-LIKE PROTEIN"/>
    <property type="match status" value="1"/>
</dbReference>
<dbReference type="PANTHER" id="PTHR11008:SF32">
    <property type="entry name" value="CIRCADIAN CLOCK-CONTROLLED PROTEIN DAYWAKE-RELATED"/>
    <property type="match status" value="1"/>
</dbReference>
<organism evidence="2 3">
    <name type="scientific">Tenebrio molitor</name>
    <name type="common">Yellow mealworm beetle</name>
    <dbReference type="NCBI Taxonomy" id="7067"/>
    <lineage>
        <taxon>Eukaryota</taxon>
        <taxon>Metazoa</taxon>
        <taxon>Ecdysozoa</taxon>
        <taxon>Arthropoda</taxon>
        <taxon>Hexapoda</taxon>
        <taxon>Insecta</taxon>
        <taxon>Pterygota</taxon>
        <taxon>Neoptera</taxon>
        <taxon>Endopterygota</taxon>
        <taxon>Coleoptera</taxon>
        <taxon>Polyphaga</taxon>
        <taxon>Cucujiformia</taxon>
        <taxon>Tenebrionidae</taxon>
        <taxon>Tenebrio</taxon>
    </lineage>
</organism>
<sequence>MNTLLFSCVLCLANFCNPVKLPSTFTKCDKRKIDFDNCLSEAIKNAISQLDKPMEEYNLPSFEPFFVPIILSKAVKNGNFDNKLKNYRIFGHTKITYLKATMNFEEKTMTMAITNPEVRYELDYEAKGVMFLMPIDTAGPAVATARECCITYQG</sequence>
<proteinExistence type="predicted"/>
<comment type="caution">
    <text evidence="2">The sequence shown here is derived from an EMBL/GenBank/DDBJ whole genome shotgun (WGS) entry which is preliminary data.</text>
</comment>
<accession>A0A8J6LHV4</accession>
<evidence type="ECO:0000256" key="1">
    <source>
        <dbReference type="SAM" id="SignalP"/>
    </source>
</evidence>
<dbReference type="Gene3D" id="3.15.10.30">
    <property type="entry name" value="Haemolymph juvenile hormone binding protein"/>
    <property type="match status" value="1"/>
</dbReference>
<name>A0A8J6LHV4_TENMO</name>
<protein>
    <submittedName>
        <fullName evidence="2">Uncharacterized protein</fullName>
    </submittedName>
</protein>
<dbReference type="InterPro" id="IPR010562">
    <property type="entry name" value="Haemolymph_juvenile_hormone-bd"/>
</dbReference>
<keyword evidence="3" id="KW-1185">Reference proteome</keyword>
<reference evidence="2" key="1">
    <citation type="journal article" date="2020" name="J Insects Food Feed">
        <title>The yellow mealworm (Tenebrio molitor) genome: a resource for the emerging insects as food and feed industry.</title>
        <authorList>
            <person name="Eriksson T."/>
            <person name="Andere A."/>
            <person name="Kelstrup H."/>
            <person name="Emery V."/>
            <person name="Picard C."/>
        </authorList>
    </citation>
    <scope>NUCLEOTIDE SEQUENCE</scope>
    <source>
        <strain evidence="2">Stoneville</strain>
        <tissue evidence="2">Whole head</tissue>
    </source>
</reference>
<feature type="chain" id="PRO_5035241263" evidence="1">
    <location>
        <begin position="19"/>
        <end position="154"/>
    </location>
</feature>
<dbReference type="InterPro" id="IPR038606">
    <property type="entry name" value="To_sf"/>
</dbReference>
<dbReference type="AlphaFoldDB" id="A0A8J6LHV4"/>
<dbReference type="Pfam" id="PF06585">
    <property type="entry name" value="JHBP"/>
    <property type="match status" value="1"/>
</dbReference>
<evidence type="ECO:0000313" key="2">
    <source>
        <dbReference type="EMBL" id="KAH0814086.1"/>
    </source>
</evidence>